<reference evidence="2 3" key="1">
    <citation type="submission" date="2020-11" db="EMBL/GenBank/DDBJ databases">
        <title>A novel isolate from a Black sea contaminated sediment with potential to produce alkanes: Plantactinospora alkalitolerans sp. nov.</title>
        <authorList>
            <person name="Carro L."/>
            <person name="Veyisoglu A."/>
            <person name="Guven K."/>
            <person name="Schumann P."/>
            <person name="Klenk H.-P."/>
            <person name="Sahin N."/>
        </authorList>
    </citation>
    <scope>NUCLEOTIDE SEQUENCE [LARGE SCALE GENOMIC DNA]</scope>
    <source>
        <strain evidence="2 3">S1510</strain>
    </source>
</reference>
<name>A0ABS0GVC9_9ACTN</name>
<dbReference type="Pfam" id="PF17660">
    <property type="entry name" value="BTRD1"/>
    <property type="match status" value="4"/>
</dbReference>
<dbReference type="Gene3D" id="3.40.710.10">
    <property type="entry name" value="DD-peptidase/beta-lactamase superfamily"/>
    <property type="match status" value="1"/>
</dbReference>
<keyword evidence="3" id="KW-1185">Reference proteome</keyword>
<dbReference type="InterPro" id="IPR049511">
    <property type="entry name" value="PGH-like_rpt"/>
</dbReference>
<gene>
    <name evidence="2" type="ORF">I0C86_14515</name>
</gene>
<evidence type="ECO:0000259" key="1">
    <source>
        <dbReference type="Pfam" id="PF00144"/>
    </source>
</evidence>
<organism evidence="2 3">
    <name type="scientific">Plantactinospora alkalitolerans</name>
    <dbReference type="NCBI Taxonomy" id="2789879"/>
    <lineage>
        <taxon>Bacteria</taxon>
        <taxon>Bacillati</taxon>
        <taxon>Actinomycetota</taxon>
        <taxon>Actinomycetes</taxon>
        <taxon>Micromonosporales</taxon>
        <taxon>Micromonosporaceae</taxon>
        <taxon>Plantactinospora</taxon>
    </lineage>
</organism>
<dbReference type="InterPro" id="IPR001466">
    <property type="entry name" value="Beta-lactam-related"/>
</dbReference>
<dbReference type="Proteomes" id="UP000638560">
    <property type="component" value="Unassembled WGS sequence"/>
</dbReference>
<proteinExistence type="predicted"/>
<dbReference type="InterPro" id="IPR050789">
    <property type="entry name" value="Diverse_Enzym_Activities"/>
</dbReference>
<dbReference type="EMBL" id="JADPUN010000145">
    <property type="protein sequence ID" value="MBF9130159.1"/>
    <property type="molecule type" value="Genomic_DNA"/>
</dbReference>
<dbReference type="InterPro" id="IPR012338">
    <property type="entry name" value="Beta-lactam/transpept-like"/>
</dbReference>
<dbReference type="PANTHER" id="PTHR43283">
    <property type="entry name" value="BETA-LACTAMASE-RELATED"/>
    <property type="match status" value="1"/>
</dbReference>
<evidence type="ECO:0000313" key="2">
    <source>
        <dbReference type="EMBL" id="MBF9130159.1"/>
    </source>
</evidence>
<dbReference type="RefSeq" id="WP_196201737.1">
    <property type="nucleotide sequence ID" value="NZ_JADPUN010000145.1"/>
</dbReference>
<keyword evidence="2" id="KW-0378">Hydrolase</keyword>
<protein>
    <submittedName>
        <fullName evidence="2">Serine hydrolase</fullName>
    </submittedName>
</protein>
<dbReference type="SUPFAM" id="SSF56601">
    <property type="entry name" value="beta-lactamase/transpeptidase-like"/>
    <property type="match status" value="1"/>
</dbReference>
<feature type="domain" description="Beta-lactamase-related" evidence="1">
    <location>
        <begin position="278"/>
        <end position="584"/>
    </location>
</feature>
<sequence length="611" mass="65490">MSGFAAYHQVDGTTHRRRFDELAGDGFRPVALNVSGDPGDPRYAAVWVRRPGPAWQGVHGLSARDYQSCVDELSDLGFAPTVLSVVGTSGAEVFAAVFEQRADEQWFARHGLGWGPDTNPDSLAFQQRRAYDEGYVPRCLAVYGQPTDRRFAGVWVRNSDAVPWSWWWTDCGAYQRFFAGLVEGGMRPAALSVATDGRVLSVFRGDQVGAWYAGHGMSADAYQQVFDAQNAEGRRPIVVAVGGAGDRARYAGVFAADDVPTSRRWNVTGADFAGADDLDAALRRFMVHRGIRAGSVAIGRAGTIVGSRGYTWAEPGCPVTAPGTTFRIASLSKIFTAAVVSRLVEAGRLAWNTAAFPFVGITSPLPSGTVVDPAVNAITVEQLVLRTSRLPRDFDREQREIAAQLGVPAAPVPLDILLRYLYGLPLAGDVPTGGLYSNTAFQLLTVVVERASGLPFIGALDRYVLAEMDITDVAVGATAVRARQPGEVVGYDHADVHASQLDFAPDALAPNAYGGDLVLETAAGSGGLITSAPSIARTIARYPVWNADRTHLTGREVNTRYGATDGTSSGASSRRDGLDFAFLFNRRVSEAERGEIRDAINAVLHTHGRSL</sequence>
<accession>A0ABS0GVC9</accession>
<comment type="caution">
    <text evidence="2">The sequence shown here is derived from an EMBL/GenBank/DDBJ whole genome shotgun (WGS) entry which is preliminary data.</text>
</comment>
<dbReference type="GO" id="GO:0016787">
    <property type="term" value="F:hydrolase activity"/>
    <property type="evidence" value="ECO:0007669"/>
    <property type="project" value="UniProtKB-KW"/>
</dbReference>
<dbReference type="PANTHER" id="PTHR43283:SF3">
    <property type="entry name" value="BETA-LACTAMASE FAMILY PROTEIN (AFU_ORTHOLOGUE AFUA_5G07500)"/>
    <property type="match status" value="1"/>
</dbReference>
<dbReference type="Pfam" id="PF00144">
    <property type="entry name" value="Beta-lactamase"/>
    <property type="match status" value="1"/>
</dbReference>
<evidence type="ECO:0000313" key="3">
    <source>
        <dbReference type="Proteomes" id="UP000638560"/>
    </source>
</evidence>